<dbReference type="PANTHER" id="PTHR36435">
    <property type="entry name" value="SLR1288 PROTEIN"/>
    <property type="match status" value="1"/>
</dbReference>
<dbReference type="AlphaFoldDB" id="A0A1N6HVT8"/>
<dbReference type="OrthoDB" id="2194912at2"/>
<feature type="transmembrane region" description="Helical" evidence="2">
    <location>
        <begin position="12"/>
        <end position="32"/>
    </location>
</feature>
<keyword evidence="2" id="KW-0812">Transmembrane</keyword>
<evidence type="ECO:0000313" key="5">
    <source>
        <dbReference type="Proteomes" id="UP000184758"/>
    </source>
</evidence>
<evidence type="ECO:0000256" key="1">
    <source>
        <dbReference type="ARBA" id="ARBA00009067"/>
    </source>
</evidence>
<dbReference type="Proteomes" id="UP000184758">
    <property type="component" value="Unassembled WGS sequence"/>
</dbReference>
<dbReference type="Pfam" id="PF02517">
    <property type="entry name" value="Rce1-like"/>
    <property type="match status" value="1"/>
</dbReference>
<proteinExistence type="inferred from homology"/>
<dbReference type="PANTHER" id="PTHR36435:SF6">
    <property type="entry name" value="ABORTIVE INFECTION PROTEIN"/>
    <property type="match status" value="1"/>
</dbReference>
<reference evidence="5" key="1">
    <citation type="submission" date="2016-11" db="EMBL/GenBank/DDBJ databases">
        <authorList>
            <person name="Varghese N."/>
            <person name="Submissions S."/>
        </authorList>
    </citation>
    <scope>NUCLEOTIDE SEQUENCE [LARGE SCALE GENOMIC DNA]</scope>
    <source>
        <strain evidence="5">313</strain>
    </source>
</reference>
<dbReference type="eggNOG" id="COG1266">
    <property type="taxonomic scope" value="Bacteria"/>
</dbReference>
<evidence type="ECO:0000313" key="4">
    <source>
        <dbReference type="EMBL" id="SIO23917.1"/>
    </source>
</evidence>
<name>A0A1N6HVT8_9LACT</name>
<dbReference type="InterPro" id="IPR052710">
    <property type="entry name" value="CAAX_protease"/>
</dbReference>
<dbReference type="GO" id="GO:0004175">
    <property type="term" value="F:endopeptidase activity"/>
    <property type="evidence" value="ECO:0007669"/>
    <property type="project" value="UniProtKB-ARBA"/>
</dbReference>
<protein>
    <recommendedName>
        <fullName evidence="3">CAAX prenyl protease 2/Lysostaphin resistance protein A-like domain-containing protein</fullName>
    </recommendedName>
</protein>
<feature type="transmembrane region" description="Helical" evidence="2">
    <location>
        <begin position="150"/>
        <end position="171"/>
    </location>
</feature>
<keyword evidence="2" id="KW-0472">Membrane</keyword>
<dbReference type="InterPro" id="IPR003675">
    <property type="entry name" value="Rce1/LyrA-like_dom"/>
</dbReference>
<gene>
    <name evidence="4" type="ORF">SAMN05878443_2118</name>
</gene>
<dbReference type="STRING" id="28230.SAMN05878443_2118"/>
<feature type="transmembrane region" description="Helical" evidence="2">
    <location>
        <begin position="117"/>
        <end position="138"/>
    </location>
</feature>
<keyword evidence="5" id="KW-1185">Reference proteome</keyword>
<evidence type="ECO:0000259" key="3">
    <source>
        <dbReference type="Pfam" id="PF02517"/>
    </source>
</evidence>
<sequence>MKKIVSHTSISMLLFYLIAQFLPVLIISAAPKNFQTEASIYGTIVSFSLGAVAMLLLNRKSNIKNSLTSSPSLPLKSVFYWGIVVGIPLVLLTQYFANIIEILVLGLPIDSINTQNILLIVESYPIYMIIVSIMGPIMEEFVFRKVIFGFLYDITGGIGAAVISSLIFAFMHFDGHILLYSAMSFVFCFLYSKTKNIATPIITHIAMNTLVMLVTFF</sequence>
<dbReference type="GO" id="GO:0080120">
    <property type="term" value="P:CAAX-box protein maturation"/>
    <property type="evidence" value="ECO:0007669"/>
    <property type="project" value="UniProtKB-ARBA"/>
</dbReference>
<dbReference type="EMBL" id="FSRN01000001">
    <property type="protein sequence ID" value="SIO23917.1"/>
    <property type="molecule type" value="Genomic_DNA"/>
</dbReference>
<feature type="transmembrane region" description="Helical" evidence="2">
    <location>
        <begin position="177"/>
        <end position="192"/>
    </location>
</feature>
<feature type="domain" description="CAAX prenyl protease 2/Lysostaphin resistance protein A-like" evidence="3">
    <location>
        <begin position="125"/>
        <end position="209"/>
    </location>
</feature>
<accession>A0A1N6HVT8</accession>
<dbReference type="RefSeq" id="WP_034545920.1">
    <property type="nucleotide sequence ID" value="NZ_FSRN01000001.1"/>
</dbReference>
<organism evidence="4 5">
    <name type="scientific">Carnobacterium alterfunditum</name>
    <dbReference type="NCBI Taxonomy" id="28230"/>
    <lineage>
        <taxon>Bacteria</taxon>
        <taxon>Bacillati</taxon>
        <taxon>Bacillota</taxon>
        <taxon>Bacilli</taxon>
        <taxon>Lactobacillales</taxon>
        <taxon>Carnobacteriaceae</taxon>
        <taxon>Carnobacterium</taxon>
    </lineage>
</organism>
<feature type="transmembrane region" description="Helical" evidence="2">
    <location>
        <begin position="78"/>
        <end position="97"/>
    </location>
</feature>
<feature type="transmembrane region" description="Helical" evidence="2">
    <location>
        <begin position="197"/>
        <end position="216"/>
    </location>
</feature>
<feature type="transmembrane region" description="Helical" evidence="2">
    <location>
        <begin position="38"/>
        <end position="57"/>
    </location>
</feature>
<evidence type="ECO:0000256" key="2">
    <source>
        <dbReference type="SAM" id="Phobius"/>
    </source>
</evidence>
<comment type="similarity">
    <text evidence="1">Belongs to the UPF0177 family.</text>
</comment>
<keyword evidence="2" id="KW-1133">Transmembrane helix</keyword>